<evidence type="ECO:0000256" key="2">
    <source>
        <dbReference type="ARBA" id="ARBA00008420"/>
    </source>
</evidence>
<organism evidence="11 12">
    <name type="scientific">Robiginitalea myxolifaciens</name>
    <dbReference type="NCBI Taxonomy" id="400055"/>
    <lineage>
        <taxon>Bacteria</taxon>
        <taxon>Pseudomonadati</taxon>
        <taxon>Bacteroidota</taxon>
        <taxon>Flavobacteriia</taxon>
        <taxon>Flavobacteriales</taxon>
        <taxon>Flavobacteriaceae</taxon>
        <taxon>Robiginitalea</taxon>
    </lineage>
</organism>
<evidence type="ECO:0000256" key="1">
    <source>
        <dbReference type="ARBA" id="ARBA00004761"/>
    </source>
</evidence>
<keyword evidence="8" id="KW-0311">Gluconate utilization</keyword>
<evidence type="ECO:0000256" key="10">
    <source>
        <dbReference type="RuleBase" id="RU363066"/>
    </source>
</evidence>
<dbReference type="CDD" id="cd02021">
    <property type="entry name" value="GntK"/>
    <property type="match status" value="1"/>
</dbReference>
<dbReference type="RefSeq" id="WP_092982166.1">
    <property type="nucleotide sequence ID" value="NZ_FOYQ01000002.1"/>
</dbReference>
<dbReference type="OrthoDB" id="9813917at2"/>
<keyword evidence="4 10" id="KW-0808">Transferase</keyword>
<dbReference type="PANTHER" id="PTHR43442:SF3">
    <property type="entry name" value="GLUCONOKINASE-RELATED"/>
    <property type="match status" value="1"/>
</dbReference>
<dbReference type="Gene3D" id="3.40.50.300">
    <property type="entry name" value="P-loop containing nucleotide triphosphate hydrolases"/>
    <property type="match status" value="1"/>
</dbReference>
<evidence type="ECO:0000256" key="5">
    <source>
        <dbReference type="ARBA" id="ARBA00022741"/>
    </source>
</evidence>
<evidence type="ECO:0000313" key="12">
    <source>
        <dbReference type="Proteomes" id="UP000199534"/>
    </source>
</evidence>
<evidence type="ECO:0000256" key="3">
    <source>
        <dbReference type="ARBA" id="ARBA00012054"/>
    </source>
</evidence>
<dbReference type="FunFam" id="3.40.50.300:FF:000522">
    <property type="entry name" value="Gluconokinase"/>
    <property type="match status" value="1"/>
</dbReference>
<dbReference type="InterPro" id="IPR031322">
    <property type="entry name" value="Shikimate/glucono_kinase"/>
</dbReference>
<comment type="pathway">
    <text evidence="1">Carbohydrate acid metabolism.</text>
</comment>
<dbReference type="GO" id="GO:0046316">
    <property type="term" value="F:gluconokinase activity"/>
    <property type="evidence" value="ECO:0007669"/>
    <property type="project" value="UniProtKB-EC"/>
</dbReference>
<dbReference type="AlphaFoldDB" id="A0A1I6GSG2"/>
<comment type="catalytic activity">
    <reaction evidence="9 10">
        <text>D-gluconate + ATP = 6-phospho-D-gluconate + ADP + H(+)</text>
        <dbReference type="Rhea" id="RHEA:19433"/>
        <dbReference type="ChEBI" id="CHEBI:15378"/>
        <dbReference type="ChEBI" id="CHEBI:18391"/>
        <dbReference type="ChEBI" id="CHEBI:30616"/>
        <dbReference type="ChEBI" id="CHEBI:58759"/>
        <dbReference type="ChEBI" id="CHEBI:456216"/>
        <dbReference type="EC" id="2.7.1.12"/>
    </reaction>
</comment>
<protein>
    <recommendedName>
        <fullName evidence="3 10">Gluconokinase</fullName>
        <ecNumber evidence="3 10">2.7.1.12</ecNumber>
    </recommendedName>
</protein>
<comment type="similarity">
    <text evidence="2 10">Belongs to the gluconokinase GntK/GntV family.</text>
</comment>
<dbReference type="GO" id="GO:0005737">
    <property type="term" value="C:cytoplasm"/>
    <property type="evidence" value="ECO:0007669"/>
    <property type="project" value="TreeGrafter"/>
</dbReference>
<keyword evidence="12" id="KW-1185">Reference proteome</keyword>
<dbReference type="GO" id="GO:0019521">
    <property type="term" value="P:D-gluconate metabolic process"/>
    <property type="evidence" value="ECO:0007669"/>
    <property type="project" value="UniProtKB-KW"/>
</dbReference>
<dbReference type="EMBL" id="FOYQ01000002">
    <property type="protein sequence ID" value="SFR45142.1"/>
    <property type="molecule type" value="Genomic_DNA"/>
</dbReference>
<evidence type="ECO:0000256" key="8">
    <source>
        <dbReference type="ARBA" id="ARBA00023064"/>
    </source>
</evidence>
<dbReference type="InterPro" id="IPR027417">
    <property type="entry name" value="P-loop_NTPase"/>
</dbReference>
<evidence type="ECO:0000313" key="11">
    <source>
        <dbReference type="EMBL" id="SFR45142.1"/>
    </source>
</evidence>
<keyword evidence="6 10" id="KW-0418">Kinase</keyword>
<dbReference type="InterPro" id="IPR006001">
    <property type="entry name" value="Therm_gnt_kin"/>
</dbReference>
<sequence>MNSKIYWVMGVSACGKSTLGKALAARFGIPFFDGDDYHPEANIEKMAAGIPLEDADRLGWLERLNALAQEHGKQKGAVIACSALKESYRQLLSRNQTTKQVWVVLLGSYEQLLKRIQSREDHFMPPALLQSQFDTLEIPVYGLHLDCTQPLDILVKKIPGPAGE</sequence>
<dbReference type="SUPFAM" id="SSF52540">
    <property type="entry name" value="P-loop containing nucleoside triphosphate hydrolases"/>
    <property type="match status" value="1"/>
</dbReference>
<dbReference type="NCBIfam" id="TIGR01313">
    <property type="entry name" value="therm_gnt_kin"/>
    <property type="match status" value="1"/>
</dbReference>
<dbReference type="STRING" id="400055.SAMN04490243_1671"/>
<dbReference type="Proteomes" id="UP000199534">
    <property type="component" value="Unassembled WGS sequence"/>
</dbReference>
<accession>A0A1I6GSG2</accession>
<evidence type="ECO:0000256" key="4">
    <source>
        <dbReference type="ARBA" id="ARBA00022679"/>
    </source>
</evidence>
<dbReference type="Pfam" id="PF01202">
    <property type="entry name" value="SKI"/>
    <property type="match status" value="1"/>
</dbReference>
<keyword evidence="5 10" id="KW-0547">Nucleotide-binding</keyword>
<name>A0A1I6GSG2_9FLAO</name>
<keyword evidence="7 10" id="KW-0067">ATP-binding</keyword>
<proteinExistence type="inferred from homology"/>
<gene>
    <name evidence="11" type="ORF">SAMN04490243_1671</name>
</gene>
<reference evidence="11 12" key="1">
    <citation type="submission" date="2016-10" db="EMBL/GenBank/DDBJ databases">
        <authorList>
            <person name="de Groot N.N."/>
        </authorList>
    </citation>
    <scope>NUCLEOTIDE SEQUENCE [LARGE SCALE GENOMIC DNA]</scope>
    <source>
        <strain evidence="11 12">DSM 21019</strain>
    </source>
</reference>
<dbReference type="EC" id="2.7.1.12" evidence="3 10"/>
<dbReference type="GO" id="GO:0005524">
    <property type="term" value="F:ATP binding"/>
    <property type="evidence" value="ECO:0007669"/>
    <property type="project" value="UniProtKB-KW"/>
</dbReference>
<evidence type="ECO:0000256" key="6">
    <source>
        <dbReference type="ARBA" id="ARBA00022777"/>
    </source>
</evidence>
<evidence type="ECO:0000256" key="7">
    <source>
        <dbReference type="ARBA" id="ARBA00022840"/>
    </source>
</evidence>
<evidence type="ECO:0000256" key="9">
    <source>
        <dbReference type="ARBA" id="ARBA00048090"/>
    </source>
</evidence>
<dbReference type="PANTHER" id="PTHR43442">
    <property type="entry name" value="GLUCONOKINASE-RELATED"/>
    <property type="match status" value="1"/>
</dbReference>